<proteinExistence type="predicted"/>
<dbReference type="PaxDb" id="65489-OBART04G19980.1"/>
<dbReference type="EnsemblPlants" id="OBART04G19980.1">
    <property type="protein sequence ID" value="OBART04G19980.1"/>
    <property type="gene ID" value="OBART04G19980"/>
</dbReference>
<accession>A0A0D3FYD3</accession>
<evidence type="ECO:0000313" key="1">
    <source>
        <dbReference type="EnsemblPlants" id="OBART04G19980.1"/>
    </source>
</evidence>
<dbReference type="HOGENOM" id="CLU_2762147_0_0_1"/>
<dbReference type="Proteomes" id="UP000026960">
    <property type="component" value="Chromosome 4"/>
</dbReference>
<sequence>MARAAARLGDGWCDAAEFGARRGPERPCGGEAVQWPARSRRLHQCPFVFFFFAGGGEKVLMWHPDTWVSR</sequence>
<evidence type="ECO:0000313" key="2">
    <source>
        <dbReference type="Proteomes" id="UP000026960"/>
    </source>
</evidence>
<organism evidence="1">
    <name type="scientific">Oryza barthii</name>
    <dbReference type="NCBI Taxonomy" id="65489"/>
    <lineage>
        <taxon>Eukaryota</taxon>
        <taxon>Viridiplantae</taxon>
        <taxon>Streptophyta</taxon>
        <taxon>Embryophyta</taxon>
        <taxon>Tracheophyta</taxon>
        <taxon>Spermatophyta</taxon>
        <taxon>Magnoliopsida</taxon>
        <taxon>Liliopsida</taxon>
        <taxon>Poales</taxon>
        <taxon>Poaceae</taxon>
        <taxon>BOP clade</taxon>
        <taxon>Oryzoideae</taxon>
        <taxon>Oryzeae</taxon>
        <taxon>Oryzinae</taxon>
        <taxon>Oryza</taxon>
    </lineage>
</organism>
<reference evidence="1" key="2">
    <citation type="submission" date="2015-03" db="UniProtKB">
        <authorList>
            <consortium name="EnsemblPlants"/>
        </authorList>
    </citation>
    <scope>IDENTIFICATION</scope>
</reference>
<protein>
    <submittedName>
        <fullName evidence="1">Uncharacterized protein</fullName>
    </submittedName>
</protein>
<reference evidence="1" key="1">
    <citation type="journal article" date="2009" name="Rice">
        <title>De Novo Next Generation Sequencing of Plant Genomes.</title>
        <authorList>
            <person name="Rounsley S."/>
            <person name="Marri P.R."/>
            <person name="Yu Y."/>
            <person name="He R."/>
            <person name="Sisneros N."/>
            <person name="Goicoechea J.L."/>
            <person name="Lee S.J."/>
            <person name="Angelova A."/>
            <person name="Kudrna D."/>
            <person name="Luo M."/>
            <person name="Affourtit J."/>
            <person name="Desany B."/>
            <person name="Knight J."/>
            <person name="Niazi F."/>
            <person name="Egholm M."/>
            <person name="Wing R.A."/>
        </authorList>
    </citation>
    <scope>NUCLEOTIDE SEQUENCE [LARGE SCALE GENOMIC DNA]</scope>
    <source>
        <strain evidence="1">cv. IRGC 105608</strain>
    </source>
</reference>
<dbReference type="AlphaFoldDB" id="A0A0D3FYD3"/>
<dbReference type="Gramene" id="OBART04G19980.1">
    <property type="protein sequence ID" value="OBART04G19980.1"/>
    <property type="gene ID" value="OBART04G19980"/>
</dbReference>
<name>A0A0D3FYD3_9ORYZ</name>
<keyword evidence="2" id="KW-1185">Reference proteome</keyword>